<sequence length="638" mass="67102">MSTHPNRSLATLAAAVALLSAAPALAAPAAAAPATAQERFPALVKAAEDLRGLKFTHPVKVRVEKAEQIKAMVDRKVREVPKARWDRELAALKALELLPADVTDLAATTAAMLSGQVVAYYDEEQDVLVLGEEPPVPPPPAGAPKPDAAAEAREKSDRDAARNLVVVHELVHALQAQHLGLAKLLAASREEPAQGDADEAVPLLLEGDASLSMLRANAPQLDLDAVPALVQAMRAGRQAGLEDVPPYLSESLLAAYADGMLLCAALLRSGGPELLDRAFSAPPASTEQALHPEKYFAGELPAHVKLPADDSVLRSRHFEKKAERSLGELGIRIWAGLWASRETGAEAAAGWNGDRYALYEKAGEAPALLWLTSWDTDADAAEFESSAAAVQAHRGPQLRSSGCRVYQRGARSDALCRNGRQVALVRDAPGDLAAFLSEQLAAVIPAAVPPRPPLPGAVYTPAAHGQVETSRGREEGRHYVHERLAFALTRPESPALRFEDGPTSTGLQFTPVILASPRGDLQLRVTVLPQPLLVKDVAERLAGGLASKLPAGKVSKSNAEKRGDGREAWAVRYAGKGSAGRVLAVAGEGRTYVLSAGWSDKAPGQGIQALIQSQDGLDVLGAKTEKAAAPASAAGAAK</sequence>
<keyword evidence="4" id="KW-1185">Reference proteome</keyword>
<dbReference type="RefSeq" id="WP_248340927.1">
    <property type="nucleotide sequence ID" value="NZ_AP025592.1"/>
</dbReference>
<evidence type="ECO:0000313" key="4">
    <source>
        <dbReference type="Proteomes" id="UP001162734"/>
    </source>
</evidence>
<accession>A0ABN6N7P4</accession>
<evidence type="ECO:0000256" key="1">
    <source>
        <dbReference type="SAM" id="MobiDB-lite"/>
    </source>
</evidence>
<evidence type="ECO:0000313" key="3">
    <source>
        <dbReference type="EMBL" id="BDG09192.1"/>
    </source>
</evidence>
<reference evidence="4" key="1">
    <citation type="journal article" date="2022" name="Int. J. Syst. Evol. Microbiol.">
        <title>Anaeromyxobacter oryzae sp. nov., Anaeromyxobacter diazotrophicus sp. nov. and Anaeromyxobacter paludicola sp. nov., isolated from paddy soils.</title>
        <authorList>
            <person name="Itoh H."/>
            <person name="Xu Z."/>
            <person name="Mise K."/>
            <person name="Masuda Y."/>
            <person name="Ushijima N."/>
            <person name="Hayakawa C."/>
            <person name="Shiratori Y."/>
            <person name="Senoo K."/>
        </authorList>
    </citation>
    <scope>NUCLEOTIDE SEQUENCE [LARGE SCALE GENOMIC DNA]</scope>
    <source>
        <strain evidence="4">Red630</strain>
    </source>
</reference>
<feature type="chain" id="PRO_5045509664" evidence="2">
    <location>
        <begin position="27"/>
        <end position="638"/>
    </location>
</feature>
<protein>
    <submittedName>
        <fullName evidence="3">Uncharacterized protein</fullName>
    </submittedName>
</protein>
<dbReference type="Proteomes" id="UP001162734">
    <property type="component" value="Chromosome"/>
</dbReference>
<dbReference type="InterPro" id="IPR006311">
    <property type="entry name" value="TAT_signal"/>
</dbReference>
<evidence type="ECO:0000256" key="2">
    <source>
        <dbReference type="SAM" id="SignalP"/>
    </source>
</evidence>
<feature type="signal peptide" evidence="2">
    <location>
        <begin position="1"/>
        <end position="26"/>
    </location>
</feature>
<gene>
    <name evidence="3" type="ORF">AMPC_23050</name>
</gene>
<name>A0ABN6N7P4_9BACT</name>
<dbReference type="PROSITE" id="PS51318">
    <property type="entry name" value="TAT"/>
    <property type="match status" value="1"/>
</dbReference>
<keyword evidence="2" id="KW-0732">Signal</keyword>
<feature type="compositionally biased region" description="Pro residues" evidence="1">
    <location>
        <begin position="134"/>
        <end position="143"/>
    </location>
</feature>
<organism evidence="3 4">
    <name type="scientific">Anaeromyxobacter paludicola</name>
    <dbReference type="NCBI Taxonomy" id="2918171"/>
    <lineage>
        <taxon>Bacteria</taxon>
        <taxon>Pseudomonadati</taxon>
        <taxon>Myxococcota</taxon>
        <taxon>Myxococcia</taxon>
        <taxon>Myxococcales</taxon>
        <taxon>Cystobacterineae</taxon>
        <taxon>Anaeromyxobacteraceae</taxon>
        <taxon>Anaeromyxobacter</taxon>
    </lineage>
</organism>
<dbReference type="EMBL" id="AP025592">
    <property type="protein sequence ID" value="BDG09192.1"/>
    <property type="molecule type" value="Genomic_DNA"/>
</dbReference>
<feature type="region of interest" description="Disordered" evidence="1">
    <location>
        <begin position="131"/>
        <end position="156"/>
    </location>
</feature>
<proteinExistence type="predicted"/>